<name>A0A0F7VPM1_STRLW</name>
<evidence type="ECO:0000259" key="3">
    <source>
        <dbReference type="Pfam" id="PF04892"/>
    </source>
</evidence>
<dbReference type="InterPro" id="IPR053150">
    <property type="entry name" value="Teicoplanin_resist-assoc"/>
</dbReference>
<evidence type="ECO:0000256" key="1">
    <source>
        <dbReference type="SAM" id="MobiDB-lite"/>
    </source>
</evidence>
<keyword evidence="2" id="KW-1133">Transmembrane helix</keyword>
<dbReference type="RefSeq" id="WP_029382320.1">
    <property type="nucleotide sequence ID" value="NZ_AZSD01000096.1"/>
</dbReference>
<sequence>MQRQGSIGGSAAIRIRVTGGALLVAHLALVAWCTLRPLDVPWVMPANVHPLDGIRADLALGWPEAARRIGEGLALLAPLGVLLPMAGGRLSVSPLASLFRTVAAGALLSLGIELLQTGVPGRVVDIDSLLLNTAGVALAHLLVVPAGRAWVRRRSALRSGAGLLREEPSQGRTPTIPRVGIAP</sequence>
<accession>A0A0F7VPM1</accession>
<dbReference type="PANTHER" id="PTHR36834">
    <property type="entry name" value="MEMBRANE PROTEIN-RELATED"/>
    <property type="match status" value="1"/>
</dbReference>
<organism evidence="4 5">
    <name type="scientific">Streptomyces leeuwenhoekii</name>
    <dbReference type="NCBI Taxonomy" id="1437453"/>
    <lineage>
        <taxon>Bacteria</taxon>
        <taxon>Bacillati</taxon>
        <taxon>Actinomycetota</taxon>
        <taxon>Actinomycetes</taxon>
        <taxon>Kitasatosporales</taxon>
        <taxon>Streptomycetaceae</taxon>
        <taxon>Streptomyces</taxon>
    </lineage>
</organism>
<feature type="transmembrane region" description="Helical" evidence="2">
    <location>
        <begin position="98"/>
        <end position="117"/>
    </location>
</feature>
<feature type="domain" description="VanZ-like" evidence="3">
    <location>
        <begin position="24"/>
        <end position="143"/>
    </location>
</feature>
<reference evidence="4 5" key="1">
    <citation type="submission" date="2015-02" db="EMBL/GenBank/DDBJ databases">
        <authorList>
            <person name="Gomez-Escribano P.J."/>
        </authorList>
    </citation>
    <scope>NUCLEOTIDE SEQUENCE [LARGE SCALE GENOMIC DNA]</scope>
    <source>
        <strain evidence="5">C34 (DSM 42122 / NRRL B-24963)</strain>
    </source>
</reference>
<dbReference type="Proteomes" id="UP000035016">
    <property type="component" value="Chromosome Chromosome"/>
</dbReference>
<proteinExistence type="predicted"/>
<evidence type="ECO:0000313" key="4">
    <source>
        <dbReference type="EMBL" id="CQR62234.1"/>
    </source>
</evidence>
<protein>
    <submittedName>
        <fullName evidence="4">Integral Membrane Protein</fullName>
    </submittedName>
</protein>
<feature type="region of interest" description="Disordered" evidence="1">
    <location>
        <begin position="162"/>
        <end position="183"/>
    </location>
</feature>
<evidence type="ECO:0000256" key="2">
    <source>
        <dbReference type="SAM" id="Phobius"/>
    </source>
</evidence>
<dbReference type="KEGG" id="sle:sle_27730"/>
<dbReference type="PANTHER" id="PTHR36834:SF1">
    <property type="entry name" value="INTEGRAL MEMBRANE PROTEIN"/>
    <property type="match status" value="1"/>
</dbReference>
<evidence type="ECO:0000313" key="5">
    <source>
        <dbReference type="Proteomes" id="UP000035016"/>
    </source>
</evidence>
<feature type="transmembrane region" description="Helical" evidence="2">
    <location>
        <begin position="129"/>
        <end position="151"/>
    </location>
</feature>
<feature type="transmembrane region" description="Helical" evidence="2">
    <location>
        <begin position="69"/>
        <end position="86"/>
    </location>
</feature>
<dbReference type="Pfam" id="PF04892">
    <property type="entry name" value="VanZ"/>
    <property type="match status" value="1"/>
</dbReference>
<dbReference type="AlphaFoldDB" id="A0A0F7VPM1"/>
<dbReference type="EMBL" id="LN831790">
    <property type="protein sequence ID" value="CQR62234.1"/>
    <property type="molecule type" value="Genomic_DNA"/>
</dbReference>
<dbReference type="InterPro" id="IPR006976">
    <property type="entry name" value="VanZ-like"/>
</dbReference>
<gene>
    <name evidence="4" type="primary">sle_27730</name>
</gene>
<keyword evidence="2" id="KW-0472">Membrane</keyword>
<feature type="transmembrane region" description="Helical" evidence="2">
    <location>
        <begin position="12"/>
        <end position="32"/>
    </location>
</feature>
<keyword evidence="2" id="KW-0812">Transmembrane</keyword>